<protein>
    <submittedName>
        <fullName evidence="2">Uncharacterized protein</fullName>
    </submittedName>
</protein>
<evidence type="ECO:0000313" key="2">
    <source>
        <dbReference type="EMBL" id="JAH28620.1"/>
    </source>
</evidence>
<keyword evidence="1" id="KW-0472">Membrane</keyword>
<feature type="transmembrane region" description="Helical" evidence="1">
    <location>
        <begin position="12"/>
        <end position="32"/>
    </location>
</feature>
<reference evidence="2" key="2">
    <citation type="journal article" date="2015" name="Fish Shellfish Immunol.">
        <title>Early steps in the European eel (Anguilla anguilla)-Vibrio vulnificus interaction in the gills: Role of the RtxA13 toxin.</title>
        <authorList>
            <person name="Callol A."/>
            <person name="Pajuelo D."/>
            <person name="Ebbesson L."/>
            <person name="Teles M."/>
            <person name="MacKenzie S."/>
            <person name="Amaro C."/>
        </authorList>
    </citation>
    <scope>NUCLEOTIDE SEQUENCE</scope>
</reference>
<keyword evidence="1" id="KW-1133">Transmembrane helix</keyword>
<organism evidence="2">
    <name type="scientific">Anguilla anguilla</name>
    <name type="common">European freshwater eel</name>
    <name type="synonym">Muraena anguilla</name>
    <dbReference type="NCBI Taxonomy" id="7936"/>
    <lineage>
        <taxon>Eukaryota</taxon>
        <taxon>Metazoa</taxon>
        <taxon>Chordata</taxon>
        <taxon>Craniata</taxon>
        <taxon>Vertebrata</taxon>
        <taxon>Euteleostomi</taxon>
        <taxon>Actinopterygii</taxon>
        <taxon>Neopterygii</taxon>
        <taxon>Teleostei</taxon>
        <taxon>Anguilliformes</taxon>
        <taxon>Anguillidae</taxon>
        <taxon>Anguilla</taxon>
    </lineage>
</organism>
<dbReference type="EMBL" id="GBXM01079957">
    <property type="protein sequence ID" value="JAH28620.1"/>
    <property type="molecule type" value="Transcribed_RNA"/>
</dbReference>
<sequence length="36" mass="4311">MKMQCYILGQKAYWNIETTAFYLLLVFNYILISGFN</sequence>
<evidence type="ECO:0000256" key="1">
    <source>
        <dbReference type="SAM" id="Phobius"/>
    </source>
</evidence>
<keyword evidence="1" id="KW-0812">Transmembrane</keyword>
<dbReference type="AlphaFoldDB" id="A0A0E9RJH3"/>
<proteinExistence type="predicted"/>
<name>A0A0E9RJH3_ANGAN</name>
<accession>A0A0E9RJH3</accession>
<reference evidence="2" key="1">
    <citation type="submission" date="2014-11" db="EMBL/GenBank/DDBJ databases">
        <authorList>
            <person name="Amaro Gonzalez C."/>
        </authorList>
    </citation>
    <scope>NUCLEOTIDE SEQUENCE</scope>
</reference>